<dbReference type="GeneID" id="54626875"/>
<comment type="function">
    <text evidence="6 7">Usually encoded in the trnK tRNA gene intron. Probably assists in splicing its own and other chloroplast group II introns.</text>
</comment>
<feature type="domain" description="Maturase MatK N-terminal" evidence="9">
    <location>
        <begin position="26"/>
        <end position="357"/>
    </location>
</feature>
<dbReference type="AlphaFoldDB" id="A0A6H1XH94"/>
<dbReference type="GO" id="GO:0006397">
    <property type="term" value="P:mRNA processing"/>
    <property type="evidence" value="ECO:0007669"/>
    <property type="project" value="UniProtKB-KW"/>
</dbReference>
<evidence type="ECO:0000313" key="10">
    <source>
        <dbReference type="EMBL" id="QJA14902.1"/>
    </source>
</evidence>
<keyword evidence="4 6" id="KW-0819">tRNA processing</keyword>
<comment type="similarity">
    <text evidence="1 6">Belongs to the intron maturase 2 family. MatK subfamily.</text>
</comment>
<dbReference type="HAMAP" id="MF_01390">
    <property type="entry name" value="MatK"/>
    <property type="match status" value="1"/>
</dbReference>
<comment type="subcellular location">
    <subcellularLocation>
        <location evidence="6">Plastid</location>
        <location evidence="6">Chloroplast</location>
    </subcellularLocation>
</comment>
<dbReference type="GO" id="GO:0008033">
    <property type="term" value="P:tRNA processing"/>
    <property type="evidence" value="ECO:0007669"/>
    <property type="project" value="UniProtKB-KW"/>
</dbReference>
<dbReference type="EMBL" id="MK842154">
    <property type="protein sequence ID" value="QJA14902.1"/>
    <property type="molecule type" value="Genomic_DNA"/>
</dbReference>
<evidence type="ECO:0000259" key="9">
    <source>
        <dbReference type="Pfam" id="PF01824"/>
    </source>
</evidence>
<evidence type="ECO:0000259" key="8">
    <source>
        <dbReference type="Pfam" id="PF01348"/>
    </source>
</evidence>
<dbReference type="GO" id="GO:0008380">
    <property type="term" value="P:RNA splicing"/>
    <property type="evidence" value="ECO:0007669"/>
    <property type="project" value="UniProtKB-UniRule"/>
</dbReference>
<evidence type="ECO:0000256" key="5">
    <source>
        <dbReference type="ARBA" id="ARBA00022884"/>
    </source>
</evidence>
<protein>
    <recommendedName>
        <fullName evidence="6">Maturase K</fullName>
    </recommendedName>
    <alternativeName>
        <fullName evidence="6">Intron maturase</fullName>
    </alternativeName>
</protein>
<sequence length="531" mass="62898">MYRTIVSFYNPRNPRLFFSFPVSFKMEEFQGYLELDRSWQDAFLYPLILQEYIYALVHDPGFGLNGPILLSNTNKGYDTNYSLLVVKRLVIRMYQQNYLILSVNDSNKNEFLGHKKNFYSQQISEGFAAIAQIPFSMRLISSLEGKELKKSQNLRPIHSTFPFLEDKFLRLSFVLDILIPHPVHLEILVQTIRYWVKDTSCLHLLRFFLYEYCNSVITLKRSVSNFSKKKNQRFLLFLYNSYVCECESIFVFLRNQSSHLRSTSYGAFLARVYFYLKLEHFLKAKHFGVILWFFKDPFLHSVRYQGKWILASRGTFLLMTKFKYYFVNFWQYNFSLWVQTRRLYINQSSNQPTDFMGFLLSVRLNPSVLRSQMLENSFLIDSGIKKFETLVPIMPLIGSLAKAKFCNVLGHPISKPAWTDLSDSDIIRRFGRICRNLSHYYSGSSKRGSLYRIKYILRLSCARTLARKHKSTVRAFLKRLGSEFLEEFFIKEEKVLSLILSRDSSISRRLYRVRIWYLDIFCIHDLASHND</sequence>
<dbReference type="InterPro" id="IPR024937">
    <property type="entry name" value="Domain_X"/>
</dbReference>
<evidence type="ECO:0000256" key="7">
    <source>
        <dbReference type="RuleBase" id="RU004226"/>
    </source>
</evidence>
<evidence type="ECO:0000256" key="3">
    <source>
        <dbReference type="ARBA" id="ARBA00022664"/>
    </source>
</evidence>
<evidence type="ECO:0000256" key="1">
    <source>
        <dbReference type="ARBA" id="ARBA00006621"/>
    </source>
</evidence>
<dbReference type="InterPro" id="IPR002866">
    <property type="entry name" value="Maturase_MatK"/>
</dbReference>
<dbReference type="Pfam" id="PF01348">
    <property type="entry name" value="Intron_maturas2"/>
    <property type="match status" value="1"/>
</dbReference>
<gene>
    <name evidence="6 10" type="primary">matK</name>
</gene>
<dbReference type="PANTHER" id="PTHR34811">
    <property type="entry name" value="MATURASE K"/>
    <property type="match status" value="1"/>
</dbReference>
<keyword evidence="2 7" id="KW-0934">Plastid</keyword>
<dbReference type="GO" id="GO:0009507">
    <property type="term" value="C:chloroplast"/>
    <property type="evidence" value="ECO:0007669"/>
    <property type="project" value="UniProtKB-SubCell"/>
</dbReference>
<dbReference type="RefSeq" id="YP_009774845.1">
    <property type="nucleotide sequence ID" value="NC_047446.1"/>
</dbReference>
<reference evidence="10" key="1">
    <citation type="journal article" date="2019" name="Mitochondrial DNA Part B Resour">
        <title>Characterization of the complete chloroplast genome sequence of the giant knotweed, Fallopia sachalinensis from the volcanic island Dokdo, Republic of Korea.</title>
        <authorList>
            <person name="Raman G."/>
            <person name="Park K.T."/>
            <person name="Nam G.H."/>
            <person name="Kwak M."/>
            <person name="Park S."/>
        </authorList>
    </citation>
    <scope>NUCLEOTIDE SEQUENCE</scope>
</reference>
<proteinExistence type="inferred from homology"/>
<keyword evidence="5 6" id="KW-0694">RNA-binding</keyword>
<dbReference type="InterPro" id="IPR024942">
    <property type="entry name" value="Maturase_MatK_N"/>
</dbReference>
<dbReference type="GO" id="GO:0003723">
    <property type="term" value="F:RNA binding"/>
    <property type="evidence" value="ECO:0007669"/>
    <property type="project" value="UniProtKB-KW"/>
</dbReference>
<feature type="domain" description="Domain X" evidence="8">
    <location>
        <begin position="386"/>
        <end position="495"/>
    </location>
</feature>
<keyword evidence="7 10" id="KW-0150">Chloroplast</keyword>
<name>A0A6H1XH94_9CARY</name>
<dbReference type="Pfam" id="PF01824">
    <property type="entry name" value="MatK_N"/>
    <property type="match status" value="1"/>
</dbReference>
<accession>A0A6H1XH94</accession>
<dbReference type="PANTHER" id="PTHR34811:SF1">
    <property type="entry name" value="MATURASE K"/>
    <property type="match status" value="1"/>
</dbReference>
<evidence type="ECO:0000256" key="2">
    <source>
        <dbReference type="ARBA" id="ARBA00022640"/>
    </source>
</evidence>
<keyword evidence="3 6" id="KW-0507">mRNA processing</keyword>
<evidence type="ECO:0000256" key="4">
    <source>
        <dbReference type="ARBA" id="ARBA00022694"/>
    </source>
</evidence>
<evidence type="ECO:0000256" key="6">
    <source>
        <dbReference type="HAMAP-Rule" id="MF_01390"/>
    </source>
</evidence>
<geneLocation type="chloroplast" evidence="10"/>
<organism evidence="10">
    <name type="scientific">Reynoutria sachalinensis</name>
    <name type="common">giant knotweed</name>
    <dbReference type="NCBI Taxonomy" id="76036"/>
    <lineage>
        <taxon>Eukaryota</taxon>
        <taxon>Viridiplantae</taxon>
        <taxon>Streptophyta</taxon>
        <taxon>Embryophyta</taxon>
        <taxon>Tracheophyta</taxon>
        <taxon>Spermatophyta</taxon>
        <taxon>Magnoliopsida</taxon>
        <taxon>eudicotyledons</taxon>
        <taxon>Gunneridae</taxon>
        <taxon>Pentapetalae</taxon>
        <taxon>Caryophyllales</taxon>
        <taxon>Polygonaceae</taxon>
        <taxon>Polygonoideae</taxon>
        <taxon>Polygoneae</taxon>
        <taxon>Reynoutria</taxon>
    </lineage>
</organism>